<dbReference type="Proteomes" id="UP001057580">
    <property type="component" value="Chromosome"/>
</dbReference>
<reference evidence="3" key="1">
    <citation type="submission" date="2022-09" db="EMBL/GenBank/DDBJ databases">
        <title>Diverse halophilic archaea isolated from saline environments.</title>
        <authorList>
            <person name="Cui H.-L."/>
        </authorList>
    </citation>
    <scope>NUCLEOTIDE SEQUENCE</scope>
    <source>
        <strain evidence="3">ZS-35-S2</strain>
    </source>
</reference>
<dbReference type="SUPFAM" id="SSF46785">
    <property type="entry name" value="Winged helix' DNA-binding domain"/>
    <property type="match status" value="1"/>
</dbReference>
<gene>
    <name evidence="3" type="ORF">N0B31_00340</name>
</gene>
<sequence length="266" mass="29495">MPVTPLDDVEFLASSANRVRVLETLAERSATRPELHDVTGISRPTLGRVLTDAEARGWVDRAGREYRLTPLGRLLFDAFGDLLETVETTQRLRAVAPHLPLAALPFDLSHLRDATVTVPHSPDPSAHLRRVGDLVQTAERVRFLGANVYPETVARQRDLVSRGQTYEITLAAAAVDVTRTHPETAATVRELLDSDAVRLYRYEGSVPFSLVTVDDTALVLPYDEEDTPCALLETSDPVVHEWVDRTLDEYREAATRVTAADFDSLD</sequence>
<keyword evidence="4" id="KW-1185">Reference proteome</keyword>
<evidence type="ECO:0000313" key="3">
    <source>
        <dbReference type="EMBL" id="UWM54744.1"/>
    </source>
</evidence>
<feature type="domain" description="HVO-A0261-like N-terminal" evidence="2">
    <location>
        <begin position="7"/>
        <end position="91"/>
    </location>
</feature>
<dbReference type="Pfam" id="PF25213">
    <property type="entry name" value="HVO_A0261_N"/>
    <property type="match status" value="1"/>
</dbReference>
<protein>
    <submittedName>
        <fullName evidence="3">Uncharacterized protein</fullName>
    </submittedName>
</protein>
<feature type="domain" description="Methanogenesis regulatory protein FilR1 middle" evidence="1">
    <location>
        <begin position="124"/>
        <end position="252"/>
    </location>
</feature>
<proteinExistence type="predicted"/>
<dbReference type="AlphaFoldDB" id="A0A9E7R3U8"/>
<dbReference type="GeneID" id="74940824"/>
<dbReference type="KEGG" id="ssai:N0B31_00340"/>
<dbReference type="EMBL" id="CP104003">
    <property type="protein sequence ID" value="UWM54744.1"/>
    <property type="molecule type" value="Genomic_DNA"/>
</dbReference>
<dbReference type="Gene3D" id="1.10.10.10">
    <property type="entry name" value="Winged helix-like DNA-binding domain superfamily/Winged helix DNA-binding domain"/>
    <property type="match status" value="1"/>
</dbReference>
<dbReference type="RefSeq" id="WP_260593736.1">
    <property type="nucleotide sequence ID" value="NZ_CP104003.1"/>
</dbReference>
<dbReference type="Pfam" id="PF08350">
    <property type="entry name" value="FilR1_middle"/>
    <property type="match status" value="1"/>
</dbReference>
<dbReference type="InterPro" id="IPR013561">
    <property type="entry name" value="FilR1_middle_dom"/>
</dbReference>
<dbReference type="InterPro" id="IPR057527">
    <property type="entry name" value="HVO_A0261-like_N"/>
</dbReference>
<name>A0A9E7R3U8_9EURY</name>
<evidence type="ECO:0000313" key="4">
    <source>
        <dbReference type="Proteomes" id="UP001057580"/>
    </source>
</evidence>
<dbReference type="InterPro" id="IPR036388">
    <property type="entry name" value="WH-like_DNA-bd_sf"/>
</dbReference>
<organism evidence="3 4">
    <name type="scientific">Salinirubellus salinus</name>
    <dbReference type="NCBI Taxonomy" id="1364945"/>
    <lineage>
        <taxon>Archaea</taxon>
        <taxon>Methanobacteriati</taxon>
        <taxon>Methanobacteriota</taxon>
        <taxon>Stenosarchaea group</taxon>
        <taxon>Halobacteria</taxon>
        <taxon>Halobacteriales</taxon>
        <taxon>Natronomonadaceae</taxon>
        <taxon>Salinirubellus</taxon>
    </lineage>
</organism>
<evidence type="ECO:0000259" key="2">
    <source>
        <dbReference type="Pfam" id="PF25213"/>
    </source>
</evidence>
<evidence type="ECO:0000259" key="1">
    <source>
        <dbReference type="Pfam" id="PF08350"/>
    </source>
</evidence>
<dbReference type="InterPro" id="IPR036390">
    <property type="entry name" value="WH_DNA-bd_sf"/>
</dbReference>
<accession>A0A9E7R3U8</accession>